<keyword evidence="9" id="KW-0863">Zinc-finger</keyword>
<dbReference type="InterPro" id="IPR041373">
    <property type="entry name" value="RT_RNaseH"/>
</dbReference>
<dbReference type="InterPro" id="IPR043128">
    <property type="entry name" value="Rev_trsase/Diguanyl_cyclase"/>
</dbReference>
<dbReference type="InterPro" id="IPR041588">
    <property type="entry name" value="Integrase_H2C2"/>
</dbReference>
<feature type="compositionally biased region" description="Basic and acidic residues" evidence="10">
    <location>
        <begin position="2173"/>
        <end position="2190"/>
    </location>
</feature>
<name>A0A6V7VE14_MELEN</name>
<feature type="domain" description="Reverse transcriptase" evidence="12">
    <location>
        <begin position="901"/>
        <end position="1080"/>
    </location>
</feature>
<dbReference type="Gene3D" id="1.10.340.70">
    <property type="match status" value="1"/>
</dbReference>
<dbReference type="EMBL" id="CAJEWN010000452">
    <property type="protein sequence ID" value="CAD2183002.1"/>
    <property type="molecule type" value="Genomic_DNA"/>
</dbReference>
<keyword evidence="9" id="KW-0862">Zinc</keyword>
<evidence type="ECO:0000313" key="14">
    <source>
        <dbReference type="EMBL" id="CAD2172401.1"/>
    </source>
</evidence>
<dbReference type="InterPro" id="IPR001878">
    <property type="entry name" value="Znf_CCHC"/>
</dbReference>
<dbReference type="EMBL" id="CAJEWN010000199">
    <property type="protein sequence ID" value="CAD2172401.1"/>
    <property type="molecule type" value="Genomic_DNA"/>
</dbReference>
<dbReference type="EMBL" id="CAJEWN010000375">
    <property type="protein sequence ID" value="CAD2180583.1"/>
    <property type="molecule type" value="Genomic_DNA"/>
</dbReference>
<evidence type="ECO:0000259" key="12">
    <source>
        <dbReference type="PROSITE" id="PS50878"/>
    </source>
</evidence>
<dbReference type="Pfam" id="PF00078">
    <property type="entry name" value="RVT_1"/>
    <property type="match status" value="1"/>
</dbReference>
<feature type="compositionally biased region" description="Low complexity" evidence="10">
    <location>
        <begin position="490"/>
        <end position="509"/>
    </location>
</feature>
<dbReference type="SMART" id="SM00343">
    <property type="entry name" value="ZnF_C2HC"/>
    <property type="match status" value="1"/>
</dbReference>
<protein>
    <recommendedName>
        <fullName evidence="1">RNA-directed DNA polymerase</fullName>
        <ecNumber evidence="1">2.7.7.49</ecNumber>
    </recommendedName>
</protein>
<dbReference type="GO" id="GO:0006508">
    <property type="term" value="P:proteolysis"/>
    <property type="evidence" value="ECO:0007669"/>
    <property type="project" value="UniProtKB-KW"/>
</dbReference>
<dbReference type="SUPFAM" id="SSF53098">
    <property type="entry name" value="Ribonuclease H-like"/>
    <property type="match status" value="1"/>
</dbReference>
<feature type="region of interest" description="Disordered" evidence="10">
    <location>
        <begin position="489"/>
        <end position="513"/>
    </location>
</feature>
<dbReference type="GO" id="GO:0015074">
    <property type="term" value="P:DNA integration"/>
    <property type="evidence" value="ECO:0007669"/>
    <property type="project" value="InterPro"/>
</dbReference>
<dbReference type="InterPro" id="IPR050951">
    <property type="entry name" value="Retrovirus_Pol_polyprotein"/>
</dbReference>
<dbReference type="GO" id="GO:0003676">
    <property type="term" value="F:nucleic acid binding"/>
    <property type="evidence" value="ECO:0007669"/>
    <property type="project" value="InterPro"/>
</dbReference>
<evidence type="ECO:0000256" key="7">
    <source>
        <dbReference type="ARBA" id="ARBA00022801"/>
    </source>
</evidence>
<evidence type="ECO:0000313" key="15">
    <source>
        <dbReference type="EMBL" id="CAD2180583.1"/>
    </source>
</evidence>
<dbReference type="FunFam" id="3.30.70.270:FF:000020">
    <property type="entry name" value="Transposon Tf2-6 polyprotein-like Protein"/>
    <property type="match status" value="1"/>
</dbReference>
<evidence type="ECO:0000256" key="2">
    <source>
        <dbReference type="ARBA" id="ARBA00022670"/>
    </source>
</evidence>
<evidence type="ECO:0000313" key="17">
    <source>
        <dbReference type="EMBL" id="CAD2190950.1"/>
    </source>
</evidence>
<dbReference type="PROSITE" id="PS50878">
    <property type="entry name" value="RT_POL"/>
    <property type="match status" value="1"/>
</dbReference>
<dbReference type="Gene3D" id="3.30.70.270">
    <property type="match status" value="2"/>
</dbReference>
<dbReference type="EMBL" id="CAJEWN010004090">
    <property type="protein sequence ID" value="CAD2209276.1"/>
    <property type="molecule type" value="Genomic_DNA"/>
</dbReference>
<proteinExistence type="predicted"/>
<dbReference type="FunFam" id="3.10.10.10:FF:000007">
    <property type="entry name" value="Retrovirus-related Pol polyprotein from transposon 17.6-like Protein"/>
    <property type="match status" value="1"/>
</dbReference>
<dbReference type="Gene3D" id="3.30.420.10">
    <property type="entry name" value="Ribonuclease H-like superfamily/Ribonuclease H"/>
    <property type="match status" value="1"/>
</dbReference>
<feature type="region of interest" description="Disordered" evidence="10">
    <location>
        <begin position="2170"/>
        <end position="2227"/>
    </location>
</feature>
<dbReference type="Pfam" id="PF00665">
    <property type="entry name" value="rve"/>
    <property type="match status" value="1"/>
</dbReference>
<evidence type="ECO:0000256" key="10">
    <source>
        <dbReference type="SAM" id="MobiDB-lite"/>
    </source>
</evidence>
<keyword evidence="5" id="KW-0540">Nuclease</keyword>
<accession>A0A6V7VE14</accession>
<dbReference type="InterPro" id="IPR036397">
    <property type="entry name" value="RNaseH_sf"/>
</dbReference>
<evidence type="ECO:0000256" key="5">
    <source>
        <dbReference type="ARBA" id="ARBA00022722"/>
    </source>
</evidence>
<dbReference type="FunFam" id="1.10.340.70:FF:000001">
    <property type="entry name" value="Retrovirus-related Pol polyprotein from transposon gypsy-like Protein"/>
    <property type="match status" value="1"/>
</dbReference>
<evidence type="ECO:0000256" key="1">
    <source>
        <dbReference type="ARBA" id="ARBA00012493"/>
    </source>
</evidence>
<evidence type="ECO:0000256" key="4">
    <source>
        <dbReference type="ARBA" id="ARBA00022695"/>
    </source>
</evidence>
<keyword evidence="7" id="KW-0378">Hydrolase</keyword>
<evidence type="ECO:0000256" key="6">
    <source>
        <dbReference type="ARBA" id="ARBA00022759"/>
    </source>
</evidence>
<dbReference type="FunFam" id="3.30.420.10:FF:000032">
    <property type="entry name" value="Retrovirus-related Pol polyprotein from transposon 297-like Protein"/>
    <property type="match status" value="1"/>
</dbReference>
<comment type="caution">
    <text evidence="14">The sequence shown here is derived from an EMBL/GenBank/DDBJ whole genome shotgun (WGS) entry which is preliminary data.</text>
</comment>
<keyword evidence="9" id="KW-0479">Metal-binding</keyword>
<keyword evidence="8" id="KW-0695">RNA-directed DNA polymerase</keyword>
<evidence type="ECO:0000256" key="9">
    <source>
        <dbReference type="PROSITE-ProRule" id="PRU00047"/>
    </source>
</evidence>
<evidence type="ECO:0000256" key="3">
    <source>
        <dbReference type="ARBA" id="ARBA00022679"/>
    </source>
</evidence>
<feature type="compositionally biased region" description="Low complexity" evidence="10">
    <location>
        <begin position="129"/>
        <end position="140"/>
    </location>
</feature>
<keyword evidence="4" id="KW-0548">Nucleotidyltransferase</keyword>
<evidence type="ECO:0000259" key="11">
    <source>
        <dbReference type="PROSITE" id="PS50158"/>
    </source>
</evidence>
<dbReference type="GO" id="GO:0008233">
    <property type="term" value="F:peptidase activity"/>
    <property type="evidence" value="ECO:0007669"/>
    <property type="project" value="UniProtKB-KW"/>
</dbReference>
<feature type="region of interest" description="Disordered" evidence="10">
    <location>
        <begin position="40"/>
        <end position="92"/>
    </location>
</feature>
<feature type="compositionally biased region" description="Basic and acidic residues" evidence="10">
    <location>
        <begin position="57"/>
        <end position="69"/>
    </location>
</feature>
<dbReference type="PANTHER" id="PTHR37984">
    <property type="entry name" value="PROTEIN CBG26694"/>
    <property type="match status" value="1"/>
</dbReference>
<evidence type="ECO:0000259" key="13">
    <source>
        <dbReference type="PROSITE" id="PS50994"/>
    </source>
</evidence>
<dbReference type="CDD" id="cd09274">
    <property type="entry name" value="RNase_HI_RT_Ty3"/>
    <property type="match status" value="1"/>
</dbReference>
<sequence length="2227" mass="254279">MNSGTDHQGMLTRRRIRQLLEDGIEVNLEAMDFINKDRQNGRNAQAKSKSKSLCSEPTHRAEDLQDHSYFENGNVRDSAGLNRNNQNKHSENFVDFRNEDDLLEGEDVVLDDVDQNELIAESDAGKGGNNQNMENNKNRKNQNFKQRCGQSTNFQKTPHQFETQNQGYTAENQFIRGETFVRVPNQQVDLVRGPLQQFSTFNRLEAALILDKIPDIDGREGSDKIRAFFRRFDLGTEEWTDAQRIRALQSKVEGKAERALNAALDSEEINSFGSQSLYAFVKRKMIAILENLDAREAQAFDQLFTGLKRRQGENIDQLSERVYGVVRRAYPGLNQYLIDDYAIKHFLRALDCPDIALSLELSRTPNMSYDSFIALAARAEAAKNMIKHRPNNSGSTSQNFERQSHNYYRNEQNRALRIQQPFENQNARTALQWQENRNCYICGRQGHIATYCRERNPGTSNQASNWRNSGDTQGPNRQNKYLAITHNTSNQNRNYFGNNSNSNYQNRANTPNNNQRRTAQCVRLNEIVSEEIEKGKVASEKENAHKEIMRWINSIQEKREEESTKLMPPKVGKLVNFDIFFNGQKATAIADGGAQVSLISAEFLAKILKEEKVTLTKENFCRDSMHIVDINGQSIRSYGVVSLPANRQNTLPVDISLHVSTAPFGSNVIVGTNALGALGFKMFDESNLTKIDFEHLDETEEEMTQVTAVFKTVLAPRSTTLVPVEINGKYLTGKEAILSSSEKENSEFHIEPGVISSAQATSTVPITNKLSIPLELNKGEGIGKLEVVKEVIEAENTLKLGNTAFVRALNLTSNEIHDRQNQIEQEAKQAIKSKDGESIRKLEEAIGVYSDIFALNDEELTQTDVVTHHVETSDAEPIKMRARPMPYALREKVAAMIQDYLARGIIRNSWSPWASPIVLVPKKDGTVRFCVDYRGLNSVTVKDAFPLPNIDNTLMMLGNKKVFSTMDFMTGYWQIRMDPDSIEKSAFATEKGLYEFLVMPFGMTNAVATFQRFMNRLFEGILNQFVFVYIDDILVASNSFEEHISHLKIIFERIREAGLKLKIKKCCFLAKELPFLGHILTQEGIKKDIDRVKPILEFPIPTTQKKLQSFLGFMTYYRKFIYEFGKIAAPLFRLLKKDNKIKIGEEEKEAFETLKKKIAENVVLYFPDFDAAQKDPKRMFIIMTDASKLGIAAVLCQPTLEGKIRPLYFASRQCNQAERKYAPTELEALAVKFGANKFAQFITMIPTRVLTDHRALVPMFKKKGETGNLRVDRWIMELQSKFILLLEYNPGKNNIVADVLSRNFPETPEAMDQIKVGMITQKEPEKESFVNREEWVEATEESEMRALVQFFKERILPDDPREKQQTLAYAPFYTLIEGLLFRCDQNTGNLHLFVPRKFRQKLIEERHSGVCAGHLSAKKIYMQLAEKYFWNNMRADCSHTVAKCRICAYTREPRSNQPGLKTVKTSEPLELVCLDVLEIGRSRAKNRYILVCVDHFSKWTVAEPIPNKMAETIARAFVENFILIYGAPKRIHSDRGKEFVNSTLENITKILKTEVSTTRGYDPQANGLVERMNHTIIRLLKRTTPSEWDWDIRLPYVVFAINATPSETTGFSPYTLMFGRTINFPTDKNISLGVDPRYTVDEETYLQLFRENLANIIGEARENTKIAQERQKIDFDKRPCVTEKKFIIGERVMVIYPSEAKKLTNKKLGWNHFGPFKILEVTESSAVLIPIDKPDADQITVPLERLIKIPTPGIPDISILPKKKAPFKHLFATLFILNEKEKTEKFKNFNLKLSETTNFLDEEEEDSSIIDWTKACQGEGHEECSPLEISELDPVLGRQTTLGTKIAKTPLQALLTTFILRQFSSSTAARRLTQTIIEGEPKEEFIMFIGGKGDLIPKDIFPIEEDLKMSLEAWIRNCNYSFQLLQQSEFSPIHIKIPIMPFTTQQQVEQKAWCDLFTLSNWILEEIRAKIIHRKQLITLPRVILGDSSAVQLTKEMTNIKVLTNEEEGLSGIIRAISSVILSSKVKGLLIVIGRDALIQNVNLETIQENFNRIREICSPYTHLQILWAIPPYIHSKKEEYEELIRLMPPLLAGTNIKLGLVGENGRSLGEVFRYGESFAGHRINKNGLMTEHGVKAMLAWIYSVGSFPGEKEEGRKRIHSRIVVVRPASETPIRRGERGSLGDRRRPTDPRSPIRRRQHRPGSSNYRSPVRTHPYKQGRSSVSWRR</sequence>
<dbReference type="CDD" id="cd00303">
    <property type="entry name" value="retropepsin_like"/>
    <property type="match status" value="1"/>
</dbReference>
<dbReference type="Gene3D" id="3.10.10.10">
    <property type="entry name" value="HIV Type 1 Reverse Transcriptase, subunit A, domain 1"/>
    <property type="match status" value="1"/>
</dbReference>
<dbReference type="SUPFAM" id="SSF56672">
    <property type="entry name" value="DNA/RNA polymerases"/>
    <property type="match status" value="1"/>
</dbReference>
<dbReference type="Proteomes" id="UP000580250">
    <property type="component" value="Unassembled WGS sequence"/>
</dbReference>
<dbReference type="GO" id="GO:0004519">
    <property type="term" value="F:endonuclease activity"/>
    <property type="evidence" value="ECO:0007669"/>
    <property type="project" value="UniProtKB-KW"/>
</dbReference>
<keyword evidence="6" id="KW-0255">Endonuclease</keyword>
<dbReference type="PANTHER" id="PTHR37984:SF5">
    <property type="entry name" value="PROTEIN NYNRIN-LIKE"/>
    <property type="match status" value="1"/>
</dbReference>
<dbReference type="InterPro" id="IPR012337">
    <property type="entry name" value="RNaseH-like_sf"/>
</dbReference>
<feature type="region of interest" description="Disordered" evidence="10">
    <location>
        <begin position="119"/>
        <end position="140"/>
    </location>
</feature>
<dbReference type="EMBL" id="CAJEWN010000843">
    <property type="protein sequence ID" value="CAD2190950.1"/>
    <property type="molecule type" value="Genomic_DNA"/>
</dbReference>
<dbReference type="Pfam" id="PF17917">
    <property type="entry name" value="RT_RNaseH"/>
    <property type="match status" value="1"/>
</dbReference>
<organism evidence="14 19">
    <name type="scientific">Meloidogyne enterolobii</name>
    <name type="common">Root-knot nematode worm</name>
    <name type="synonym">Meloidogyne mayaguensis</name>
    <dbReference type="NCBI Taxonomy" id="390850"/>
    <lineage>
        <taxon>Eukaryota</taxon>
        <taxon>Metazoa</taxon>
        <taxon>Ecdysozoa</taxon>
        <taxon>Nematoda</taxon>
        <taxon>Chromadorea</taxon>
        <taxon>Rhabditida</taxon>
        <taxon>Tylenchina</taxon>
        <taxon>Tylenchomorpha</taxon>
        <taxon>Tylenchoidea</taxon>
        <taxon>Meloidogynidae</taxon>
        <taxon>Meloidogyninae</taxon>
        <taxon>Meloidogyne</taxon>
    </lineage>
</organism>
<feature type="domain" description="CCHC-type" evidence="11">
    <location>
        <begin position="439"/>
        <end position="454"/>
    </location>
</feature>
<feature type="domain" description="Integrase catalytic" evidence="13">
    <location>
        <begin position="1464"/>
        <end position="1621"/>
    </location>
</feature>
<dbReference type="GO" id="GO:0003964">
    <property type="term" value="F:RNA-directed DNA polymerase activity"/>
    <property type="evidence" value="ECO:0007669"/>
    <property type="project" value="UniProtKB-KW"/>
</dbReference>
<evidence type="ECO:0000313" key="16">
    <source>
        <dbReference type="EMBL" id="CAD2183002.1"/>
    </source>
</evidence>
<evidence type="ECO:0000313" key="19">
    <source>
        <dbReference type="Proteomes" id="UP000580250"/>
    </source>
</evidence>
<reference evidence="14 19" key="1">
    <citation type="submission" date="2020-08" db="EMBL/GenBank/DDBJ databases">
        <authorList>
            <person name="Koutsovoulos G."/>
            <person name="Danchin GJ E."/>
        </authorList>
    </citation>
    <scope>NUCLEOTIDE SEQUENCE [LARGE SCALE GENOMIC DNA]</scope>
</reference>
<dbReference type="PROSITE" id="PS50994">
    <property type="entry name" value="INTEGRASE"/>
    <property type="match status" value="1"/>
</dbReference>
<dbReference type="GO" id="GO:0008270">
    <property type="term" value="F:zinc ion binding"/>
    <property type="evidence" value="ECO:0007669"/>
    <property type="project" value="UniProtKB-KW"/>
</dbReference>
<dbReference type="EC" id="2.7.7.49" evidence="1"/>
<dbReference type="OrthoDB" id="154058at2759"/>
<feature type="region of interest" description="Disordered" evidence="10">
    <location>
        <begin position="458"/>
        <end position="477"/>
    </location>
</feature>
<keyword evidence="3" id="KW-0808">Transferase</keyword>
<evidence type="ECO:0000313" key="18">
    <source>
        <dbReference type="EMBL" id="CAD2209276.1"/>
    </source>
</evidence>
<dbReference type="InterPro" id="IPR001584">
    <property type="entry name" value="Integrase_cat-core"/>
</dbReference>
<feature type="compositionally biased region" description="Polar residues" evidence="10">
    <location>
        <begin position="41"/>
        <end position="55"/>
    </location>
</feature>
<dbReference type="CDD" id="cd01647">
    <property type="entry name" value="RT_LTR"/>
    <property type="match status" value="1"/>
</dbReference>
<dbReference type="GO" id="GO:0042575">
    <property type="term" value="C:DNA polymerase complex"/>
    <property type="evidence" value="ECO:0007669"/>
    <property type="project" value="UniProtKB-ARBA"/>
</dbReference>
<dbReference type="InterPro" id="IPR000477">
    <property type="entry name" value="RT_dom"/>
</dbReference>
<keyword evidence="2" id="KW-0645">Protease</keyword>
<dbReference type="PROSITE" id="PS50158">
    <property type="entry name" value="ZF_CCHC"/>
    <property type="match status" value="1"/>
</dbReference>
<dbReference type="InterPro" id="IPR043502">
    <property type="entry name" value="DNA/RNA_pol_sf"/>
</dbReference>
<gene>
    <name evidence="14" type="ORF">MENT_LOCUS23950</name>
    <name evidence="15" type="ORF">MENT_LOCUS32671</name>
    <name evidence="16" type="ORF">MENT_LOCUS35262</name>
    <name evidence="17" type="ORF">MENT_LOCUS43771</name>
    <name evidence="18" type="ORF">MENT_LOCUS63414</name>
</gene>
<dbReference type="Pfam" id="PF17921">
    <property type="entry name" value="Integrase_H2C2"/>
    <property type="match status" value="1"/>
</dbReference>
<evidence type="ECO:0000256" key="8">
    <source>
        <dbReference type="ARBA" id="ARBA00022918"/>
    </source>
</evidence>